<proteinExistence type="predicted"/>
<comment type="caution">
    <text evidence="1">The sequence shown here is derived from an EMBL/GenBank/DDBJ whole genome shotgun (WGS) entry which is preliminary data.</text>
</comment>
<dbReference type="AlphaFoldDB" id="A0A4Y2DHT7"/>
<dbReference type="EMBL" id="BGPR01000362">
    <property type="protein sequence ID" value="GBM15598.1"/>
    <property type="molecule type" value="Genomic_DNA"/>
</dbReference>
<gene>
    <name evidence="1" type="ORF">AVEN_95238_1</name>
</gene>
<reference evidence="1 2" key="1">
    <citation type="journal article" date="2019" name="Sci. Rep.">
        <title>Orb-weaving spider Araneus ventricosus genome elucidates the spidroin gene catalogue.</title>
        <authorList>
            <person name="Kono N."/>
            <person name="Nakamura H."/>
            <person name="Ohtoshi R."/>
            <person name="Moran D.A.P."/>
            <person name="Shinohara A."/>
            <person name="Yoshida Y."/>
            <person name="Fujiwara M."/>
            <person name="Mori M."/>
            <person name="Tomita M."/>
            <person name="Arakawa K."/>
        </authorList>
    </citation>
    <scope>NUCLEOTIDE SEQUENCE [LARGE SCALE GENOMIC DNA]</scope>
</reference>
<evidence type="ECO:0000313" key="2">
    <source>
        <dbReference type="Proteomes" id="UP000499080"/>
    </source>
</evidence>
<sequence>MTTGKGASYYENFEAKPRILLDRLRADVEKWCRECHACGAEKDKTRTKGRLQRYNVAHLSKRMALDILGPLPVRQRAIDQQSNPDIRRTNVLDCFKTQFDVVSSANGWNNRVKASQLVASLRGSAAEVLQEYLLIS</sequence>
<keyword evidence="2" id="KW-1185">Reference proteome</keyword>
<organism evidence="1 2">
    <name type="scientific">Araneus ventricosus</name>
    <name type="common">Orbweaver spider</name>
    <name type="synonym">Epeira ventricosa</name>
    <dbReference type="NCBI Taxonomy" id="182803"/>
    <lineage>
        <taxon>Eukaryota</taxon>
        <taxon>Metazoa</taxon>
        <taxon>Ecdysozoa</taxon>
        <taxon>Arthropoda</taxon>
        <taxon>Chelicerata</taxon>
        <taxon>Arachnida</taxon>
        <taxon>Araneae</taxon>
        <taxon>Araneomorphae</taxon>
        <taxon>Entelegynae</taxon>
        <taxon>Araneoidea</taxon>
        <taxon>Araneidae</taxon>
        <taxon>Araneus</taxon>
    </lineage>
</organism>
<protein>
    <submittedName>
        <fullName evidence="1">Uncharacterized protein</fullName>
    </submittedName>
</protein>
<name>A0A4Y2DHT7_ARAVE</name>
<dbReference type="Proteomes" id="UP000499080">
    <property type="component" value="Unassembled WGS sequence"/>
</dbReference>
<accession>A0A4Y2DHT7</accession>
<evidence type="ECO:0000313" key="1">
    <source>
        <dbReference type="EMBL" id="GBM15598.1"/>
    </source>
</evidence>
<dbReference type="OrthoDB" id="413122at2759"/>